<dbReference type="InterPro" id="IPR002468">
    <property type="entry name" value="Pept_M24A_MAP2"/>
</dbReference>
<dbReference type="EC" id="3.4.11.18" evidence="8 9"/>
<dbReference type="GO" id="GO:0005737">
    <property type="term" value="C:cytoplasm"/>
    <property type="evidence" value="ECO:0007669"/>
    <property type="project" value="TreeGrafter"/>
</dbReference>
<evidence type="ECO:0000256" key="5">
    <source>
        <dbReference type="ARBA" id="ARBA00022670"/>
    </source>
</evidence>
<dbReference type="PROSITE" id="PS01202">
    <property type="entry name" value="MAP_2"/>
    <property type="match status" value="1"/>
</dbReference>
<dbReference type="InterPro" id="IPR028595">
    <property type="entry name" value="MetAP_archaeal"/>
</dbReference>
<dbReference type="Gene3D" id="1.10.10.10">
    <property type="entry name" value="Winged helix-like DNA-binding domain superfamily/Winged helix DNA-binding domain"/>
    <property type="match status" value="1"/>
</dbReference>
<dbReference type="Gene3D" id="3.90.230.10">
    <property type="entry name" value="Creatinase/methionine aminopeptidase superfamily"/>
    <property type="match status" value="1"/>
</dbReference>
<dbReference type="PRINTS" id="PR00599">
    <property type="entry name" value="MAPEPTIDASE"/>
</dbReference>
<protein>
    <recommendedName>
        <fullName evidence="8 9">Methionine aminopeptidase</fullName>
        <shortName evidence="8">MAP</shortName>
        <shortName evidence="8">MetAP</shortName>
        <ecNumber evidence="8 9">3.4.11.18</ecNumber>
    </recommendedName>
    <alternativeName>
        <fullName evidence="8">Peptidase M</fullName>
    </alternativeName>
</protein>
<dbReference type="GO" id="GO:0046872">
    <property type="term" value="F:metal ion binding"/>
    <property type="evidence" value="ECO:0007669"/>
    <property type="project" value="UniProtKB-UniRule"/>
</dbReference>
<comment type="function">
    <text evidence="8 9">Removes the N-terminal methionine from nascent proteins. The N-terminal methionine is often cleaved when the second residue in the primary sequence is small and uncharged (Met-Ala-, Cys, Gly, Pro, Ser, Thr, or Val).</text>
</comment>
<evidence type="ECO:0000256" key="3">
    <source>
        <dbReference type="ARBA" id="ARBA00001954"/>
    </source>
</evidence>
<dbReference type="MEROPS" id="M24.035"/>
<dbReference type="GO" id="GO:0004239">
    <property type="term" value="F:initiator methionyl aminopeptidase activity"/>
    <property type="evidence" value="ECO:0007669"/>
    <property type="project" value="UniProtKB-UniRule"/>
</dbReference>
<evidence type="ECO:0000313" key="11">
    <source>
        <dbReference type="EMBL" id="ADB58519.1"/>
    </source>
</evidence>
<dbReference type="NCBIfam" id="TIGR00501">
    <property type="entry name" value="met_pdase_II"/>
    <property type="match status" value="1"/>
</dbReference>
<dbReference type="InterPro" id="IPR036388">
    <property type="entry name" value="WH-like_DNA-bd_sf"/>
</dbReference>
<dbReference type="InterPro" id="IPR018349">
    <property type="entry name" value="Pept_M24A_MAP2_BS"/>
</dbReference>
<sequence length="285" mass="31596">MFEKYEKAGDILKRVKEEVVKLVEPGVKLLDIAEFVEKRIVELGGKPAFPCNISINSDAAHFTPKKNDERVFREGDVVKIDIGAHVDGYIADTAITIDLGDHEELVECAKKALENAIEVVEAGVNTAEISAVIEDTIREFGFNPVVNLTGHGLEPYIAHAPPTIYNVRVKKGVELKEGMVIAIEPFATDGVGRVAERSECEIYSLVAVKKLRLKQERQFLEYVINEYRTLPFAKRWVNVSDVILARLVKQGVLRAYPVLTEVSGGLVSQFEHTIIVEEGGGRVIT</sequence>
<feature type="binding site" evidence="8">
    <location>
        <position position="159"/>
    </location>
    <ligand>
        <name>substrate</name>
    </ligand>
</feature>
<evidence type="ECO:0000259" key="10">
    <source>
        <dbReference type="Pfam" id="PF00557"/>
    </source>
</evidence>
<dbReference type="eggNOG" id="arCOG01001">
    <property type="taxonomic scope" value="Archaea"/>
</dbReference>
<evidence type="ECO:0000256" key="2">
    <source>
        <dbReference type="ARBA" id="ARBA00001936"/>
    </source>
</evidence>
<accession>D2REH5</accession>
<dbReference type="STRING" id="572546.Arcpr_1472"/>
<comment type="cofactor">
    <cofactor evidence="2">
        <name>Mn(2+)</name>
        <dbReference type="ChEBI" id="CHEBI:29035"/>
    </cofactor>
</comment>
<dbReference type="Pfam" id="PF00557">
    <property type="entry name" value="Peptidase_M24"/>
    <property type="match status" value="1"/>
</dbReference>
<dbReference type="InterPro" id="IPR050247">
    <property type="entry name" value="Met_Aminopeptidase_Type2"/>
</dbReference>
<keyword evidence="6 8" id="KW-0479">Metal-binding</keyword>
<comment type="similarity">
    <text evidence="8">Belongs to the peptidase M24A family. Methionine aminopeptidase archaeal type 2 subfamily.</text>
</comment>
<name>D2REH5_ARCPA</name>
<dbReference type="InterPro" id="IPR001714">
    <property type="entry name" value="Pept_M24_MAP"/>
</dbReference>
<comment type="cofactor">
    <cofactor evidence="3">
        <name>Fe(2+)</name>
        <dbReference type="ChEBI" id="CHEBI:29033"/>
    </cofactor>
</comment>
<dbReference type="HAMAP" id="MF_01975">
    <property type="entry name" value="MetAP_2_arc"/>
    <property type="match status" value="1"/>
</dbReference>
<feature type="binding site" evidence="8">
    <location>
        <position position="81"/>
    </location>
    <ligand>
        <name>a divalent metal cation</name>
        <dbReference type="ChEBI" id="CHEBI:60240"/>
        <label>1</label>
    </ligand>
</feature>
<dbReference type="OrthoDB" id="372008at2157"/>
<evidence type="ECO:0000256" key="8">
    <source>
        <dbReference type="HAMAP-Rule" id="MF_01975"/>
    </source>
</evidence>
<dbReference type="AlphaFoldDB" id="D2REH5"/>
<dbReference type="SUPFAM" id="SSF55920">
    <property type="entry name" value="Creatinase/aminopeptidase"/>
    <property type="match status" value="1"/>
</dbReference>
<comment type="catalytic activity">
    <reaction evidence="1 8 9">
        <text>Release of N-terminal amino acids, preferentially methionine, from peptides and arylamides.</text>
        <dbReference type="EC" id="3.4.11.18"/>
    </reaction>
</comment>
<dbReference type="InterPro" id="IPR036390">
    <property type="entry name" value="WH_DNA-bd_sf"/>
</dbReference>
<reference evidence="11 12" key="1">
    <citation type="journal article" date="2010" name="Stand. Genomic Sci.">
        <title>Complete genome sequence of Archaeoglobus profundus type strain (AV18).</title>
        <authorList>
            <person name="von Jan M."/>
            <person name="Lapidus A."/>
            <person name="Del Rio T.G."/>
            <person name="Copeland A."/>
            <person name="Tice H."/>
            <person name="Cheng J.F."/>
            <person name="Lucas S."/>
            <person name="Chen F."/>
            <person name="Nolan M."/>
            <person name="Goodwin L."/>
            <person name="Han C."/>
            <person name="Pitluck S."/>
            <person name="Liolios K."/>
            <person name="Ivanova N."/>
            <person name="Mavromatis K."/>
            <person name="Ovchinnikova G."/>
            <person name="Chertkov O."/>
            <person name="Pati A."/>
            <person name="Chen A."/>
            <person name="Palaniappan K."/>
            <person name="Land M."/>
            <person name="Hauser L."/>
            <person name="Chang Y.J."/>
            <person name="Jeffries C.D."/>
            <person name="Saunders E."/>
            <person name="Brettin T."/>
            <person name="Detter J.C."/>
            <person name="Chain P."/>
            <person name="Eichinger K."/>
            <person name="Huber H."/>
            <person name="Spring S."/>
            <person name="Rohde M."/>
            <person name="Goker M."/>
            <person name="Wirth R."/>
            <person name="Woyke T."/>
            <person name="Bristow J."/>
            <person name="Eisen J.A."/>
            <person name="Markowitz V."/>
            <person name="Hugenholtz P."/>
            <person name="Kyrpides N.C."/>
            <person name="Klenk H.P."/>
        </authorList>
    </citation>
    <scope>NUCLEOTIDE SEQUENCE [LARGE SCALE GENOMIC DNA]</scope>
    <source>
        <strain evidence="12">DSM 5631 / JCM 9629 / NBRC 100127 / Av18</strain>
    </source>
</reference>
<evidence type="ECO:0000256" key="4">
    <source>
        <dbReference type="ARBA" id="ARBA00022438"/>
    </source>
</evidence>
<evidence type="ECO:0000256" key="6">
    <source>
        <dbReference type="ARBA" id="ARBA00022723"/>
    </source>
</evidence>
<feature type="binding site" evidence="8">
    <location>
        <position position="92"/>
    </location>
    <ligand>
        <name>a divalent metal cation</name>
        <dbReference type="ChEBI" id="CHEBI:60240"/>
        <label>2</label>
        <note>catalytic</note>
    </ligand>
</feature>
<feature type="binding site" evidence="8">
    <location>
        <position position="151"/>
    </location>
    <ligand>
        <name>a divalent metal cation</name>
        <dbReference type="ChEBI" id="CHEBI:60240"/>
        <label>2</label>
        <note>catalytic</note>
    </ligand>
</feature>
<dbReference type="GeneID" id="8740161"/>
<dbReference type="PaxDb" id="572546-Arcpr_1472"/>
<evidence type="ECO:0000256" key="9">
    <source>
        <dbReference type="RuleBase" id="RU003653"/>
    </source>
</evidence>
<evidence type="ECO:0000256" key="1">
    <source>
        <dbReference type="ARBA" id="ARBA00000294"/>
    </source>
</evidence>
<dbReference type="KEGG" id="apo:Arcpr_1472"/>
<dbReference type="Proteomes" id="UP000001901">
    <property type="component" value="Chromosome"/>
</dbReference>
<feature type="binding site" evidence="8">
    <location>
        <position position="92"/>
    </location>
    <ligand>
        <name>a divalent metal cation</name>
        <dbReference type="ChEBI" id="CHEBI:60240"/>
        <label>1</label>
    </ligand>
</feature>
<dbReference type="InterPro" id="IPR036005">
    <property type="entry name" value="Creatinase/aminopeptidase-like"/>
</dbReference>
<evidence type="ECO:0000313" key="12">
    <source>
        <dbReference type="Proteomes" id="UP000001901"/>
    </source>
</evidence>
<proteinExistence type="inferred from homology"/>
<comment type="cofactor">
    <cofactor evidence="8">
        <name>Co(2+)</name>
        <dbReference type="ChEBI" id="CHEBI:48828"/>
    </cofactor>
    <cofactor evidence="8">
        <name>Zn(2+)</name>
        <dbReference type="ChEBI" id="CHEBI:29105"/>
    </cofactor>
    <cofactor evidence="8">
        <name>Mn(2+)</name>
        <dbReference type="ChEBI" id="CHEBI:29035"/>
    </cofactor>
    <cofactor evidence="8">
        <name>Fe(2+)</name>
        <dbReference type="ChEBI" id="CHEBI:29033"/>
    </cofactor>
    <text evidence="8">Binds 2 divalent metal cations per subunit. Has a high-affinity and a low affinity metal-binding site. The true nature of the physiological cofactor is under debate. The enzyme is active with cobalt, zinc, manganese or divalent iron ions. Most likely, methionine aminopeptidases function as mononuclear Fe(2+)-metalloproteases under physiological conditions, and the catalytically relevant metal-binding site has been assigned to the histidine-containing high-affinity site.</text>
</comment>
<dbReference type="PANTHER" id="PTHR45777">
    <property type="entry name" value="METHIONINE AMINOPEPTIDASE 2"/>
    <property type="match status" value="1"/>
</dbReference>
<keyword evidence="12" id="KW-1185">Reference proteome</keyword>
<evidence type="ECO:0000256" key="7">
    <source>
        <dbReference type="ARBA" id="ARBA00022801"/>
    </source>
</evidence>
<dbReference type="PANTHER" id="PTHR45777:SF2">
    <property type="entry name" value="METHIONINE AMINOPEPTIDASE 2"/>
    <property type="match status" value="1"/>
</dbReference>
<organism evidence="11 12">
    <name type="scientific">Archaeoglobus profundus (strain DSM 5631 / JCM 9629 / NBRC 100127 / Av18)</name>
    <dbReference type="NCBI Taxonomy" id="572546"/>
    <lineage>
        <taxon>Archaea</taxon>
        <taxon>Methanobacteriati</taxon>
        <taxon>Methanobacteriota</taxon>
        <taxon>Archaeoglobi</taxon>
        <taxon>Archaeoglobales</taxon>
        <taxon>Archaeoglobaceae</taxon>
        <taxon>Archaeoglobus</taxon>
    </lineage>
</organism>
<feature type="binding site" evidence="8">
    <location>
        <position position="271"/>
    </location>
    <ligand>
        <name>a divalent metal cation</name>
        <dbReference type="ChEBI" id="CHEBI:60240"/>
        <label>1</label>
    </ligand>
</feature>
<dbReference type="RefSeq" id="WP_012940855.1">
    <property type="nucleotide sequence ID" value="NC_013741.1"/>
</dbReference>
<dbReference type="HOGENOM" id="CLU_015857_7_0_2"/>
<dbReference type="EMBL" id="CP001857">
    <property type="protein sequence ID" value="ADB58519.1"/>
    <property type="molecule type" value="Genomic_DNA"/>
</dbReference>
<dbReference type="GO" id="GO:0006508">
    <property type="term" value="P:proteolysis"/>
    <property type="evidence" value="ECO:0007669"/>
    <property type="project" value="UniProtKB-KW"/>
</dbReference>
<feature type="binding site" evidence="8">
    <location>
        <position position="184"/>
    </location>
    <ligand>
        <name>a divalent metal cation</name>
        <dbReference type="ChEBI" id="CHEBI:60240"/>
        <label>2</label>
        <note>catalytic</note>
    </ligand>
</feature>
<keyword evidence="5 8" id="KW-0645">Protease</keyword>
<keyword evidence="4 8" id="KW-0031">Aminopeptidase</keyword>
<dbReference type="InterPro" id="IPR000994">
    <property type="entry name" value="Pept_M24"/>
</dbReference>
<dbReference type="CDD" id="cd01088">
    <property type="entry name" value="MetAP2"/>
    <property type="match status" value="1"/>
</dbReference>
<dbReference type="SUPFAM" id="SSF46785">
    <property type="entry name" value="Winged helix' DNA-binding domain"/>
    <property type="match status" value="1"/>
</dbReference>
<comment type="subunit">
    <text evidence="8">Monomer.</text>
</comment>
<feature type="domain" description="Peptidase M24" evidence="10">
    <location>
        <begin position="3"/>
        <end position="208"/>
    </location>
</feature>
<dbReference type="GO" id="GO:0070006">
    <property type="term" value="F:metalloaminopeptidase activity"/>
    <property type="evidence" value="ECO:0007669"/>
    <property type="project" value="UniProtKB-UniRule"/>
</dbReference>
<feature type="binding site" evidence="8">
    <location>
        <position position="61"/>
    </location>
    <ligand>
        <name>substrate</name>
    </ligand>
</feature>
<gene>
    <name evidence="8" type="primary">map</name>
    <name evidence="11" type="ordered locus">Arcpr_1472</name>
</gene>
<feature type="binding site" evidence="8">
    <location>
        <position position="271"/>
    </location>
    <ligand>
        <name>a divalent metal cation</name>
        <dbReference type="ChEBI" id="CHEBI:60240"/>
        <label>2</label>
        <note>catalytic</note>
    </ligand>
</feature>
<keyword evidence="7 8" id="KW-0378">Hydrolase</keyword>